<dbReference type="Pfam" id="PF07494">
    <property type="entry name" value="Reg_prop"/>
    <property type="match status" value="1"/>
</dbReference>
<keyword evidence="4" id="KW-1133">Transmembrane helix</keyword>
<proteinExistence type="predicted"/>
<feature type="signal peptide" evidence="5">
    <location>
        <begin position="1"/>
        <end position="21"/>
    </location>
</feature>
<dbReference type="Pfam" id="PF07495">
    <property type="entry name" value="Y_Y_Y"/>
    <property type="match status" value="1"/>
</dbReference>
<dbReference type="InterPro" id="IPR011123">
    <property type="entry name" value="Y_Y_Y"/>
</dbReference>
<dbReference type="SUPFAM" id="SSF63829">
    <property type="entry name" value="Calcium-dependent phosphotriesterase"/>
    <property type="match status" value="3"/>
</dbReference>
<evidence type="ECO:0000313" key="8">
    <source>
        <dbReference type="Proteomes" id="UP001500279"/>
    </source>
</evidence>
<evidence type="ECO:0000256" key="4">
    <source>
        <dbReference type="SAM" id="Phobius"/>
    </source>
</evidence>
<evidence type="ECO:0000256" key="5">
    <source>
        <dbReference type="SAM" id="SignalP"/>
    </source>
</evidence>
<evidence type="ECO:0000313" key="7">
    <source>
        <dbReference type="EMBL" id="GAA0747864.1"/>
    </source>
</evidence>
<dbReference type="Gene3D" id="3.30.565.10">
    <property type="entry name" value="Histidine kinase-like ATPase, C-terminal domain"/>
    <property type="match status" value="1"/>
</dbReference>
<accession>A0ABP3V6Q3</accession>
<dbReference type="Gene3D" id="1.20.5.1930">
    <property type="match status" value="1"/>
</dbReference>
<reference evidence="8" key="1">
    <citation type="journal article" date="2019" name="Int. J. Syst. Evol. Microbiol.">
        <title>The Global Catalogue of Microorganisms (GCM) 10K type strain sequencing project: providing services to taxonomists for standard genome sequencing and annotation.</title>
        <authorList>
            <consortium name="The Broad Institute Genomics Platform"/>
            <consortium name="The Broad Institute Genome Sequencing Center for Infectious Disease"/>
            <person name="Wu L."/>
            <person name="Ma J."/>
        </authorList>
    </citation>
    <scope>NUCLEOTIDE SEQUENCE [LARGE SCALE GENOMIC DNA]</scope>
    <source>
        <strain evidence="8">JCM 15503</strain>
    </source>
</reference>
<dbReference type="GO" id="GO:0016301">
    <property type="term" value="F:kinase activity"/>
    <property type="evidence" value="ECO:0007669"/>
    <property type="project" value="UniProtKB-KW"/>
</dbReference>
<dbReference type="SUPFAM" id="SSF55874">
    <property type="entry name" value="ATPase domain of HSP90 chaperone/DNA topoisomerase II/histidine kinase"/>
    <property type="match status" value="1"/>
</dbReference>
<feature type="domain" description="Histidine kinase/HSP90-like ATPase" evidence="6">
    <location>
        <begin position="912"/>
        <end position="1004"/>
    </location>
</feature>
<dbReference type="InterPro" id="IPR013783">
    <property type="entry name" value="Ig-like_fold"/>
</dbReference>
<keyword evidence="4" id="KW-0812">Transmembrane</keyword>
<dbReference type="Gene3D" id="2.130.10.10">
    <property type="entry name" value="YVTN repeat-like/Quinoprotein amine dehydrogenase"/>
    <property type="match status" value="3"/>
</dbReference>
<dbReference type="InterPro" id="IPR003594">
    <property type="entry name" value="HATPase_dom"/>
</dbReference>
<dbReference type="SMART" id="SM00387">
    <property type="entry name" value="HATPase_c"/>
    <property type="match status" value="1"/>
</dbReference>
<evidence type="ECO:0000256" key="3">
    <source>
        <dbReference type="ARBA" id="ARBA00023012"/>
    </source>
</evidence>
<dbReference type="Gene3D" id="2.60.40.10">
    <property type="entry name" value="Immunoglobulins"/>
    <property type="match status" value="1"/>
</dbReference>
<organism evidence="7 8">
    <name type="scientific">Ideonella azotifigens</name>
    <dbReference type="NCBI Taxonomy" id="513160"/>
    <lineage>
        <taxon>Bacteria</taxon>
        <taxon>Pseudomonadati</taxon>
        <taxon>Pseudomonadota</taxon>
        <taxon>Betaproteobacteria</taxon>
        <taxon>Burkholderiales</taxon>
        <taxon>Sphaerotilaceae</taxon>
        <taxon>Ideonella</taxon>
    </lineage>
</organism>
<keyword evidence="2 7" id="KW-0418">Kinase</keyword>
<sequence length="1027" mass="111824">MTWRCLRAWSVCLVQAFLVNALTFPAAQALPAQYSVSQLYHTQWTVHDGVPTGIEAIAQTPDGFLWLGTSGGLFRFDGVAFERFSGTNEVSLLSQDIYSLHVAVDGGLWIGHHLGGVSHLQGGRLVNYGRAEGLPASSVTAIGHAGDGKVWAGTTRGLFRLESGRWQAVGAAWNAPTGPLEALVVDRDRTLWVKGNGQIFYLRDGATRFEKLPITLGKSVFITMLLAPGGAAMLCTSGHVRTLALKVPLGASAWVPEWHDRQVTVSEEATCVFDREGHLWVGGSEGASRFPPSSENAASTANGWRGYKADLAPLTGESVSAALEDREGNLWFSTRAGLDRFRAPALLKLPLDVGSNEFSLAPAGERGAWIGTSRGNIFRAGPVSRTQIDFNKLAGVGVDTVYSSAAGSLWVAGGDSIWELQPDRRWRRSARPGAQGGPAAYAYSNIQTMTQDAQGAMWVSVLRVGVYRVVGDAWTLWGGRTDMPTQNTTALFTDTRGRVWFGHDDGTVAVLDGDSLAIMASPKDAQPQASLGAVASFGQQGDRIWVGAEKGLWHLEGGVLRPVTGTRGAFIGVSGIVPGPTGDLWLSTVEGVVHITADELAPALGRPERPVRYALLNYLDGLSGLPVAAMGNGGRIWFSTVNGVVWTEPSRTARNVIAPTVIIKSIVADGTVYALQPGMPTQLPVHTRDLNISYTATSLTMPERVMFRYRLGDGHGEWQEVGTRREAYFRDLPPGHHRFQVLASNNDGVWNETGASIEFVIPPTFVQTPWFIALCGAAAAAALGLLYWSRLRSIKARLRLRLEERMVERERIARELHDTFLQAVNGLVLRFHAVMERIPPHEHARGLMKDALDCADEVIADGRDAVTNLRLATARPTDFAQDLKLIGERWSRDTGISFDMRIEGPLRELDPVAVQECQRIATEAMSNAFRHAQGTRVELRIAHAPRQFHLQVTDDGHGFEPDQPHARRWGLIGLQERAQRLNARLHVSSGGQGTTVAIEVPARIAYKRRRRSWVGRRVGARCLAAES</sequence>
<dbReference type="PANTHER" id="PTHR24421:SF62">
    <property type="entry name" value="SENSORY TRANSDUCTION HISTIDINE KINASE"/>
    <property type="match status" value="1"/>
</dbReference>
<name>A0ABP3V6Q3_9BURK</name>
<evidence type="ECO:0000256" key="2">
    <source>
        <dbReference type="ARBA" id="ARBA00022777"/>
    </source>
</evidence>
<dbReference type="Pfam" id="PF02518">
    <property type="entry name" value="HATPase_c"/>
    <property type="match status" value="1"/>
</dbReference>
<dbReference type="EMBL" id="BAAAEW010000007">
    <property type="protein sequence ID" value="GAA0747864.1"/>
    <property type="molecule type" value="Genomic_DNA"/>
</dbReference>
<keyword evidence="4" id="KW-0472">Membrane</keyword>
<dbReference type="InterPro" id="IPR011110">
    <property type="entry name" value="Reg_prop"/>
</dbReference>
<dbReference type="Proteomes" id="UP001500279">
    <property type="component" value="Unassembled WGS sequence"/>
</dbReference>
<dbReference type="CDD" id="cd16917">
    <property type="entry name" value="HATPase_UhpB-NarQ-NarX-like"/>
    <property type="match status" value="1"/>
</dbReference>
<dbReference type="Pfam" id="PF07730">
    <property type="entry name" value="HisKA_3"/>
    <property type="match status" value="1"/>
</dbReference>
<dbReference type="InterPro" id="IPR050482">
    <property type="entry name" value="Sensor_HK_TwoCompSys"/>
</dbReference>
<protein>
    <submittedName>
        <fullName evidence="7">Sensor histidine kinase</fullName>
    </submittedName>
</protein>
<feature type="chain" id="PRO_5046492127" evidence="5">
    <location>
        <begin position="22"/>
        <end position="1027"/>
    </location>
</feature>
<keyword evidence="8" id="KW-1185">Reference proteome</keyword>
<dbReference type="PANTHER" id="PTHR24421">
    <property type="entry name" value="NITRATE/NITRITE SENSOR PROTEIN NARX-RELATED"/>
    <property type="match status" value="1"/>
</dbReference>
<feature type="transmembrane region" description="Helical" evidence="4">
    <location>
        <begin position="770"/>
        <end position="789"/>
    </location>
</feature>
<evidence type="ECO:0000256" key="1">
    <source>
        <dbReference type="ARBA" id="ARBA00022679"/>
    </source>
</evidence>
<keyword evidence="3" id="KW-0902">Two-component regulatory system</keyword>
<dbReference type="InterPro" id="IPR036890">
    <property type="entry name" value="HATPase_C_sf"/>
</dbReference>
<evidence type="ECO:0000259" key="6">
    <source>
        <dbReference type="SMART" id="SM00387"/>
    </source>
</evidence>
<keyword evidence="1" id="KW-0808">Transferase</keyword>
<comment type="caution">
    <text evidence="7">The sequence shown here is derived from an EMBL/GenBank/DDBJ whole genome shotgun (WGS) entry which is preliminary data.</text>
</comment>
<gene>
    <name evidence="7" type="ORF">GCM10009107_16780</name>
</gene>
<dbReference type="InterPro" id="IPR015943">
    <property type="entry name" value="WD40/YVTN_repeat-like_dom_sf"/>
</dbReference>
<dbReference type="InterPro" id="IPR011712">
    <property type="entry name" value="Sig_transdc_His_kin_sub3_dim/P"/>
</dbReference>
<keyword evidence="5" id="KW-0732">Signal</keyword>